<gene>
    <name evidence="2" type="ORF">BN85401110</name>
</gene>
<dbReference type="KEGG" id="apal:BN85401110"/>
<dbReference type="PANTHER" id="PTHR31446:SF29">
    <property type="entry name" value="ACID PHOSPHATASE_VANADIUM-DEPENDENT HALOPEROXIDASE-RELATED PROTEIN"/>
    <property type="match status" value="1"/>
</dbReference>
<dbReference type="AlphaFoldDB" id="U4KJT1"/>
<evidence type="ECO:0000256" key="1">
    <source>
        <dbReference type="SAM" id="Phobius"/>
    </source>
</evidence>
<proteinExistence type="predicted"/>
<keyword evidence="1" id="KW-0812">Transmembrane</keyword>
<sequence>MTDAIKIIIISLSAMVIAQVLKFFISASQTKKLDETILFSTGGMPSSHSALVTALFVSIGFYRGVTIEFAIALVLAMIVVHDSMGIRFQASKHAQDLNKIKEKLNLIDDQKQEVDRLKESLGHKPKEVFFGILLGVVVSLFGWLFLG</sequence>
<reference evidence="2 3" key="1">
    <citation type="journal article" date="2013" name="J. Mol. Microbiol. Biotechnol.">
        <title>Analysis of the Complete Genomes of Acholeplasma brassicae , A. palmae and A. laidlawii and Their Comparison to the Obligate Parasites from ' Candidatus Phytoplasma'.</title>
        <authorList>
            <person name="Kube M."/>
            <person name="Siewert C."/>
            <person name="Migdoll A.M."/>
            <person name="Duduk B."/>
            <person name="Holz S."/>
            <person name="Rabus R."/>
            <person name="Seemuller E."/>
            <person name="Mitrovic J."/>
            <person name="Muller I."/>
            <person name="Buttner C."/>
            <person name="Reinhardt R."/>
        </authorList>
    </citation>
    <scope>NUCLEOTIDE SEQUENCE [LARGE SCALE GENOMIC DNA]</scope>
    <source>
        <strain evidence="2 3">J233</strain>
    </source>
</reference>
<evidence type="ECO:0000313" key="2">
    <source>
        <dbReference type="EMBL" id="CCV63688.1"/>
    </source>
</evidence>
<dbReference type="InterPro" id="IPR003832">
    <property type="entry name" value="DUF212"/>
</dbReference>
<dbReference type="RefSeq" id="WP_026654498.1">
    <property type="nucleotide sequence ID" value="NC_022538.1"/>
</dbReference>
<dbReference type="Proteomes" id="UP000032740">
    <property type="component" value="Chromosome"/>
</dbReference>
<feature type="transmembrane region" description="Helical" evidence="1">
    <location>
        <begin position="6"/>
        <end position="25"/>
    </location>
</feature>
<keyword evidence="3" id="KW-1185">Reference proteome</keyword>
<evidence type="ECO:0008006" key="4">
    <source>
        <dbReference type="Google" id="ProtNLM"/>
    </source>
</evidence>
<protein>
    <recommendedName>
        <fullName evidence="4">Divergent PAP2 family protein</fullName>
    </recommendedName>
</protein>
<organism evidence="2 3">
    <name type="scientific">Alteracholeplasma palmae (strain ATCC 49389 / J233)</name>
    <name type="common">Acholeplasma palmae</name>
    <dbReference type="NCBI Taxonomy" id="1318466"/>
    <lineage>
        <taxon>Bacteria</taxon>
        <taxon>Bacillati</taxon>
        <taxon>Mycoplasmatota</taxon>
        <taxon>Mollicutes</taxon>
        <taxon>Acholeplasmatales</taxon>
        <taxon>Acholeplasmataceae</taxon>
        <taxon>Acholeplasma</taxon>
    </lineage>
</organism>
<feature type="transmembrane region" description="Helical" evidence="1">
    <location>
        <begin position="65"/>
        <end position="84"/>
    </location>
</feature>
<dbReference type="STRING" id="1318466.BN85401110"/>
<accession>U4KJT1</accession>
<name>U4KJT1_ALTPJ</name>
<dbReference type="OrthoDB" id="9792681at2"/>
<dbReference type="HOGENOM" id="CLU_073969_1_1_14"/>
<dbReference type="EMBL" id="FO681347">
    <property type="protein sequence ID" value="CCV63688.1"/>
    <property type="molecule type" value="Genomic_DNA"/>
</dbReference>
<keyword evidence="1" id="KW-1133">Transmembrane helix</keyword>
<evidence type="ECO:0000313" key="3">
    <source>
        <dbReference type="Proteomes" id="UP000032740"/>
    </source>
</evidence>
<feature type="transmembrane region" description="Helical" evidence="1">
    <location>
        <begin position="128"/>
        <end position="146"/>
    </location>
</feature>
<dbReference type="Pfam" id="PF02681">
    <property type="entry name" value="DUF212"/>
    <property type="match status" value="1"/>
</dbReference>
<keyword evidence="1" id="KW-0472">Membrane</keyword>
<dbReference type="PANTHER" id="PTHR31446">
    <property type="entry name" value="ACID PHOSPHATASE/VANADIUM-DEPENDENT HALOPEROXIDASE-RELATED PROTEIN"/>
    <property type="match status" value="1"/>
</dbReference>